<feature type="compositionally biased region" description="Polar residues" evidence="1">
    <location>
        <begin position="200"/>
        <end position="212"/>
    </location>
</feature>
<dbReference type="InterPro" id="IPR006774">
    <property type="entry name" value="BAF1_ABF1"/>
</dbReference>
<protein>
    <recommendedName>
        <fullName evidence="4">Abf1p</fullName>
    </recommendedName>
</protein>
<feature type="compositionally biased region" description="Low complexity" evidence="1">
    <location>
        <begin position="84"/>
        <end position="99"/>
    </location>
</feature>
<feature type="region of interest" description="Disordered" evidence="1">
    <location>
        <begin position="593"/>
        <end position="644"/>
    </location>
</feature>
<feature type="compositionally biased region" description="Low complexity" evidence="1">
    <location>
        <begin position="280"/>
        <end position="293"/>
    </location>
</feature>
<sequence length="734" mass="82447">MDKLVVNYYEYKHPIINKDLAIGAHGGKKFPTLGAWYDVINEYEFQTRCPIILKNSHRNKHFTFACHLKNCPFKVLLSYAGNSASSETSSPSASNNTNPLDTPDHIHHHSDNMSNDDNNSNNDNNNKVSNDSKLDFVTDDLEYHLANTHPDDGHDKIEPRNNNVSGNNDDEADANNIFKQQSVTIKNDAEVDSLNKSSIDQNLENTNGSATANDSSTHHHNDDDDVHTQMTKNYSDVVNDEDINVAIANAVANVDSQSNNKHNSKDDDATSNNDDHDNNNDNNNNGNSNSNDNAGSHGVSTHSPSSIRDTSMNLDVFNSATDDIPGPFVVTKIEPYHSHPLEDNLSLGKFILTKIPKILQNDLKFDQILESSYNNSNHTVSKFKVSHYVEESGLLDILMQRYGLTAEDFEKRLLSQIARRITTYKARFVLKKKKMGEYNDLQPSSSSNNNNGADDELSNTNMRNNSISYTKHQEISSTGSSSSAIKNENNMTNNKNDDNENNSNNNNNDASNLIEGVLDKTPSHRYQTKKMPNVNKWNKPDQITHSDVSMVGLDESNDGADENVHPTLAEVDAQEARETAQLAIDKINSYKRSIDDKNDDDHNNSSRNVVDENLINDMDSENTHKSKRQHLSDITLEERNEDDKLPHEVAEQLRLLSSHLKEVENLHQNNDDDVDDVMVDVDVESQYNKSPNHRHNSHHNQPHHDVEDVAGLMGKADEEEDLSDENIQPELRGR</sequence>
<reference evidence="2" key="1">
    <citation type="submission" date="2022-10" db="EMBL/GenBank/DDBJ databases">
        <authorList>
            <person name="Byrne P K."/>
        </authorList>
    </citation>
    <scope>NUCLEOTIDE SEQUENCE</scope>
    <source>
        <strain evidence="2">IFO1815</strain>
    </source>
</reference>
<evidence type="ECO:0008006" key="4">
    <source>
        <dbReference type="Google" id="ProtNLM"/>
    </source>
</evidence>
<feature type="compositionally biased region" description="Low complexity" evidence="1">
    <location>
        <begin position="501"/>
        <end position="512"/>
    </location>
</feature>
<feature type="compositionally biased region" description="Basic and acidic residues" evidence="1">
    <location>
        <begin position="102"/>
        <end position="111"/>
    </location>
</feature>
<evidence type="ECO:0000256" key="1">
    <source>
        <dbReference type="SAM" id="MobiDB-lite"/>
    </source>
</evidence>
<gene>
    <name evidence="2" type="primary">SMKI11G1030</name>
    <name evidence="2" type="ORF">SMKI_11G1030</name>
</gene>
<feature type="compositionally biased region" description="Low complexity" evidence="1">
    <location>
        <begin position="112"/>
        <end position="129"/>
    </location>
</feature>
<feature type="region of interest" description="Disordered" evidence="1">
    <location>
        <begin position="145"/>
        <end position="174"/>
    </location>
</feature>
<evidence type="ECO:0000313" key="3">
    <source>
        <dbReference type="Proteomes" id="UP001161438"/>
    </source>
</evidence>
<feature type="region of interest" description="Disordered" evidence="1">
    <location>
        <begin position="438"/>
        <end position="513"/>
    </location>
</feature>
<evidence type="ECO:0000313" key="2">
    <source>
        <dbReference type="EMBL" id="CAI4034655.1"/>
    </source>
</evidence>
<feature type="compositionally biased region" description="Polar residues" evidence="1">
    <location>
        <begin position="458"/>
        <end position="470"/>
    </location>
</feature>
<feature type="compositionally biased region" description="Basic and acidic residues" evidence="1">
    <location>
        <begin position="149"/>
        <end position="159"/>
    </location>
</feature>
<feature type="region of interest" description="Disordered" evidence="1">
    <location>
        <begin position="687"/>
        <end position="734"/>
    </location>
</feature>
<dbReference type="Pfam" id="PF04684">
    <property type="entry name" value="BAF1_ABF1"/>
    <property type="match status" value="1"/>
</dbReference>
<dbReference type="EMBL" id="OX365767">
    <property type="protein sequence ID" value="CAI4034655.1"/>
    <property type="molecule type" value="Genomic_DNA"/>
</dbReference>
<feature type="region of interest" description="Disordered" evidence="1">
    <location>
        <begin position="84"/>
        <end position="132"/>
    </location>
</feature>
<feature type="compositionally biased region" description="Basic and acidic residues" evidence="1">
    <location>
        <begin position="263"/>
        <end position="279"/>
    </location>
</feature>
<feature type="compositionally biased region" description="Basic and acidic residues" evidence="1">
    <location>
        <begin position="593"/>
        <end position="604"/>
    </location>
</feature>
<keyword evidence="3" id="KW-1185">Reference proteome</keyword>
<dbReference type="RefSeq" id="XP_056077775.1">
    <property type="nucleotide sequence ID" value="XM_056223792.1"/>
</dbReference>
<organism evidence="2 3">
    <name type="scientific">Saccharomyces mikatae IFO 1815</name>
    <dbReference type="NCBI Taxonomy" id="226126"/>
    <lineage>
        <taxon>Eukaryota</taxon>
        <taxon>Fungi</taxon>
        <taxon>Dikarya</taxon>
        <taxon>Ascomycota</taxon>
        <taxon>Saccharomycotina</taxon>
        <taxon>Saccharomycetes</taxon>
        <taxon>Saccharomycetales</taxon>
        <taxon>Saccharomycetaceae</taxon>
        <taxon>Saccharomyces</taxon>
    </lineage>
</organism>
<feature type="compositionally biased region" description="Low complexity" evidence="1">
    <location>
        <begin position="476"/>
        <end position="494"/>
    </location>
</feature>
<dbReference type="AlphaFoldDB" id="A0AA35ISG4"/>
<feature type="compositionally biased region" description="Basic residues" evidence="1">
    <location>
        <begin position="691"/>
        <end position="701"/>
    </location>
</feature>
<dbReference type="GO" id="GO:0006338">
    <property type="term" value="P:chromatin remodeling"/>
    <property type="evidence" value="ECO:0007669"/>
    <property type="project" value="InterPro"/>
</dbReference>
<accession>A0AA35ISG4</accession>
<name>A0AA35ISG4_SACMI</name>
<feature type="compositionally biased region" description="Polar residues" evidence="1">
    <location>
        <begin position="298"/>
        <end position="307"/>
    </location>
</feature>
<dbReference type="Proteomes" id="UP001161438">
    <property type="component" value="Chromosome 11"/>
</dbReference>
<dbReference type="GO" id="GO:0003677">
    <property type="term" value="F:DNA binding"/>
    <property type="evidence" value="ECO:0007669"/>
    <property type="project" value="InterPro"/>
</dbReference>
<feature type="region of interest" description="Disordered" evidence="1">
    <location>
        <begin position="200"/>
        <end position="227"/>
    </location>
</feature>
<dbReference type="GeneID" id="80919488"/>
<proteinExistence type="predicted"/>
<feature type="region of interest" description="Disordered" evidence="1">
    <location>
        <begin position="251"/>
        <end position="307"/>
    </location>
</feature>
<dbReference type="GO" id="GO:0005634">
    <property type="term" value="C:nucleus"/>
    <property type="evidence" value="ECO:0007669"/>
    <property type="project" value="InterPro"/>
</dbReference>